<dbReference type="eggNOG" id="ENOG5033ERJ">
    <property type="taxonomic scope" value="Bacteria"/>
</dbReference>
<dbReference type="RefSeq" id="WP_006626616.1">
    <property type="nucleotide sequence ID" value="NZ_ADFR01000002.1"/>
</dbReference>
<organism evidence="1 2">
    <name type="scientific">Bulleidia extructa W1219</name>
    <dbReference type="NCBI Taxonomy" id="679192"/>
    <lineage>
        <taxon>Bacteria</taxon>
        <taxon>Bacillati</taxon>
        <taxon>Bacillota</taxon>
        <taxon>Erysipelotrichia</taxon>
        <taxon>Erysipelotrichales</taxon>
        <taxon>Erysipelotrichaceae</taxon>
        <taxon>Bulleidia</taxon>
    </lineage>
</organism>
<accession>D2MMJ5</accession>
<sequence length="63" mass="7550">MGTFNQREYNAKWREENMMRVLATYKNDFVLSFRKACKELEISQSDVIRKAMEDTIKKWKGGK</sequence>
<evidence type="ECO:0000313" key="1">
    <source>
        <dbReference type="EMBL" id="EFC06271.1"/>
    </source>
</evidence>
<dbReference type="EMBL" id="ADFR01000002">
    <property type="protein sequence ID" value="EFC06271.1"/>
    <property type="molecule type" value="Genomic_DNA"/>
</dbReference>
<evidence type="ECO:0000313" key="2">
    <source>
        <dbReference type="Proteomes" id="UP000005017"/>
    </source>
</evidence>
<gene>
    <name evidence="1" type="ORF">HMPREF9013_0974</name>
</gene>
<dbReference type="OrthoDB" id="1655625at2"/>
<protein>
    <submittedName>
        <fullName evidence="1">Uncharacterized protein</fullName>
    </submittedName>
</protein>
<dbReference type="Proteomes" id="UP000005017">
    <property type="component" value="Unassembled WGS sequence"/>
</dbReference>
<comment type="caution">
    <text evidence="1">The sequence shown here is derived from an EMBL/GenBank/DDBJ whole genome shotgun (WGS) entry which is preliminary data.</text>
</comment>
<reference evidence="2" key="1">
    <citation type="submission" date="2009-12" db="EMBL/GenBank/DDBJ databases">
        <title>Sequence of Clostridiales genomosp. BVAB3 str. UPII9-5.</title>
        <authorList>
            <person name="Madupu R."/>
            <person name="Durkin A.S."/>
            <person name="Torralba M."/>
            <person name="Methe B."/>
            <person name="Sutton G.G."/>
            <person name="Strausberg R.L."/>
            <person name="Nelson K.E."/>
        </authorList>
    </citation>
    <scope>NUCLEOTIDE SEQUENCE [LARGE SCALE GENOMIC DNA]</scope>
    <source>
        <strain evidence="2">W1219</strain>
    </source>
</reference>
<name>D2MMJ5_9FIRM</name>
<dbReference type="AlphaFoldDB" id="D2MMJ5"/>
<keyword evidence="2" id="KW-1185">Reference proteome</keyword>
<proteinExistence type="predicted"/>